<gene>
    <name evidence="2" type="ORF">RM479_21435</name>
</gene>
<evidence type="ECO:0000313" key="2">
    <source>
        <dbReference type="EMBL" id="MDT0330989.1"/>
    </source>
</evidence>
<reference evidence="3" key="1">
    <citation type="submission" date="2023-07" db="EMBL/GenBank/DDBJ databases">
        <title>30 novel species of actinomycetes from the DSMZ collection.</title>
        <authorList>
            <person name="Nouioui I."/>
        </authorList>
    </citation>
    <scope>NUCLEOTIDE SEQUENCE [LARGE SCALE GENOMIC DNA]</scope>
    <source>
        <strain evidence="3">DSM 44743</strain>
    </source>
</reference>
<dbReference type="Proteomes" id="UP001183390">
    <property type="component" value="Unassembled WGS sequence"/>
</dbReference>
<dbReference type="RefSeq" id="WP_311513555.1">
    <property type="nucleotide sequence ID" value="NZ_JAVREP010000017.1"/>
</dbReference>
<comment type="caution">
    <text evidence="2">The sequence shown here is derived from an EMBL/GenBank/DDBJ whole genome shotgun (WGS) entry which is preliminary data.</text>
</comment>
<proteinExistence type="predicted"/>
<feature type="transmembrane region" description="Helical" evidence="1">
    <location>
        <begin position="25"/>
        <end position="45"/>
    </location>
</feature>
<evidence type="ECO:0008006" key="4">
    <source>
        <dbReference type="Google" id="ProtNLM"/>
    </source>
</evidence>
<keyword evidence="3" id="KW-1185">Reference proteome</keyword>
<evidence type="ECO:0000256" key="1">
    <source>
        <dbReference type="SAM" id="Phobius"/>
    </source>
</evidence>
<accession>A0ABU2ME71</accession>
<evidence type="ECO:0000313" key="3">
    <source>
        <dbReference type="Proteomes" id="UP001183390"/>
    </source>
</evidence>
<dbReference type="EMBL" id="JAVREP010000017">
    <property type="protein sequence ID" value="MDT0330989.1"/>
    <property type="molecule type" value="Genomic_DNA"/>
</dbReference>
<name>A0ABU2ME71_9ACTN</name>
<protein>
    <recommendedName>
        <fullName evidence="4">DUF4175 domain-containing protein</fullName>
    </recommendedName>
</protein>
<keyword evidence="1" id="KW-0472">Membrane</keyword>
<keyword evidence="1" id="KW-1133">Transmembrane helix</keyword>
<sequence length="50" mass="5552">MPVVVSAVSLLVAVLVRWLLDWPLWAAILVSVPVMFLVGAAWSVFHHARK</sequence>
<keyword evidence="1" id="KW-0812">Transmembrane</keyword>
<organism evidence="2 3">
    <name type="scientific">Nocardiopsis lambiniae</name>
    <dbReference type="NCBI Taxonomy" id="3075539"/>
    <lineage>
        <taxon>Bacteria</taxon>
        <taxon>Bacillati</taxon>
        <taxon>Actinomycetota</taxon>
        <taxon>Actinomycetes</taxon>
        <taxon>Streptosporangiales</taxon>
        <taxon>Nocardiopsidaceae</taxon>
        <taxon>Nocardiopsis</taxon>
    </lineage>
</organism>